<keyword evidence="11 15" id="KW-0234">DNA repair</keyword>
<reference evidence="20 21" key="1">
    <citation type="submission" date="2014-09" db="EMBL/GenBank/DDBJ databases">
        <authorList>
            <person name="Grob C."/>
            <person name="Taubert M."/>
            <person name="Howat A.M."/>
            <person name="Burns O.J."/>
            <person name="Dixon J.L."/>
            <person name="Chen Y."/>
            <person name="Murrell J.C."/>
        </authorList>
    </citation>
    <scope>NUCLEOTIDE SEQUENCE [LARGE SCALE GENOMIC DNA]</scope>
    <source>
        <strain evidence="20">L4</strain>
    </source>
</reference>
<comment type="cofactor">
    <cofactor evidence="15">
        <name>Mg(2+)</name>
        <dbReference type="ChEBI" id="CHEBI:18420"/>
    </cofactor>
    <text evidence="15">Binds 1 Mg(2+) ion per subunit.</text>
</comment>
<dbReference type="GO" id="GO:0000287">
    <property type="term" value="F:magnesium ion binding"/>
    <property type="evidence" value="ECO:0007669"/>
    <property type="project" value="UniProtKB-UniRule"/>
</dbReference>
<dbReference type="PANTHER" id="PTHR11070:SF23">
    <property type="entry name" value="RECBCD ENZYME SUBUNIT RECB"/>
    <property type="match status" value="1"/>
</dbReference>
<dbReference type="CDD" id="cd22352">
    <property type="entry name" value="RecB_C-like"/>
    <property type="match status" value="1"/>
</dbReference>
<dbReference type="Pfam" id="PF00580">
    <property type="entry name" value="UvrD-helicase"/>
    <property type="match status" value="1"/>
</dbReference>
<evidence type="ECO:0000256" key="4">
    <source>
        <dbReference type="ARBA" id="ARBA00022763"/>
    </source>
</evidence>
<evidence type="ECO:0000256" key="1">
    <source>
        <dbReference type="ARBA" id="ARBA00022722"/>
    </source>
</evidence>
<accession>A0A0A0BK28</accession>
<keyword evidence="3 15" id="KW-0547">Nucleotide-binding</keyword>
<keyword evidence="8 15" id="KW-0067">ATP-binding</keyword>
<evidence type="ECO:0000259" key="18">
    <source>
        <dbReference type="PROSITE" id="PS51198"/>
    </source>
</evidence>
<evidence type="ECO:0000256" key="12">
    <source>
        <dbReference type="ARBA" id="ARBA00023235"/>
    </source>
</evidence>
<keyword evidence="10 15" id="KW-0238">DNA-binding</keyword>
<comment type="caution">
    <text evidence="20">The sequence shown here is derived from an EMBL/GenBank/DDBJ whole genome shotgun (WGS) entry which is preliminary data.</text>
</comment>
<dbReference type="HAMAP" id="MF_01485">
    <property type="entry name" value="RecB"/>
    <property type="match status" value="1"/>
</dbReference>
<proteinExistence type="inferred from homology"/>
<comment type="catalytic activity">
    <reaction evidence="15">
        <text>Exonucleolytic cleavage (in the presence of ATP) in either 5'- to 3'- or 3'- to 5'-direction to yield 5'-phosphooligonucleotides.</text>
        <dbReference type="EC" id="3.1.11.5"/>
    </reaction>
</comment>
<keyword evidence="9 15" id="KW-0460">Magnesium</keyword>
<evidence type="ECO:0000256" key="13">
    <source>
        <dbReference type="ARBA" id="ARBA00034617"/>
    </source>
</evidence>
<feature type="region of interest" description="DNA-binding and helicase activity, interacts with RecC" evidence="15">
    <location>
        <begin position="1"/>
        <end position="833"/>
    </location>
</feature>
<comment type="function">
    <text evidence="15">A helicase/nuclease that prepares dsDNA breaks (DSB) for recombinational DNA repair. Binds to DSBs and unwinds DNA via a highly rapid and processive ATP-dependent bidirectional helicase activity. Unwinds dsDNA until it encounters a Chi (crossover hotspot instigator) sequence from the 3' direction. Cuts ssDNA a few nucleotides 3' to the Chi site. The properties and activities of the enzyme are changed at Chi. The Chi-altered holoenzyme produces a long 3'-ssDNA overhang and facilitates RecA-binding to the ssDNA for homologous DNA recombination and repair. Holoenzyme degrades any linearized DNA that is unable to undergo homologous recombination. In the holoenzyme this subunit contributes ATPase, 3'-5' helicase, exonuclease activity and loads RecA onto ssDNA.</text>
</comment>
<keyword evidence="4 15" id="KW-0227">DNA damage</keyword>
<dbReference type="InterPro" id="IPR011604">
    <property type="entry name" value="PDDEXK-like_dom_sf"/>
</dbReference>
<feature type="binding site" evidence="15">
    <location>
        <position position="1065"/>
    </location>
    <ligand>
        <name>Mg(2+)</name>
        <dbReference type="ChEBI" id="CHEBI:18420"/>
    </ligand>
</feature>
<dbReference type="EC" id="5.6.2.4" evidence="15"/>
<dbReference type="GO" id="GO:0008854">
    <property type="term" value="F:exodeoxyribonuclease V activity"/>
    <property type="evidence" value="ECO:0007669"/>
    <property type="project" value="UniProtKB-EC"/>
</dbReference>
<evidence type="ECO:0000313" key="20">
    <source>
        <dbReference type="EMBL" id="KGM07459.1"/>
    </source>
</evidence>
<comment type="catalytic activity">
    <reaction evidence="13 15">
        <text>Couples ATP hydrolysis with the unwinding of duplex DNA by translocating in the 3'-5' direction.</text>
        <dbReference type="EC" id="5.6.2.4"/>
    </reaction>
</comment>
<evidence type="ECO:0000256" key="8">
    <source>
        <dbReference type="ARBA" id="ARBA00022840"/>
    </source>
</evidence>
<keyword evidence="7 15" id="KW-0269">Exonuclease</keyword>
<organism evidence="20 21">
    <name type="scientific">Methylophaga thiooxydans</name>
    <dbReference type="NCBI Taxonomy" id="392484"/>
    <lineage>
        <taxon>Bacteria</taxon>
        <taxon>Pseudomonadati</taxon>
        <taxon>Pseudomonadota</taxon>
        <taxon>Gammaproteobacteria</taxon>
        <taxon>Thiotrichales</taxon>
        <taxon>Piscirickettsiaceae</taxon>
        <taxon>Methylophaga</taxon>
    </lineage>
</organism>
<dbReference type="Gene3D" id="3.40.50.300">
    <property type="entry name" value="P-loop containing nucleotide triphosphate hydrolases"/>
    <property type="match status" value="2"/>
</dbReference>
<evidence type="ECO:0000313" key="21">
    <source>
        <dbReference type="Proteomes" id="UP000029999"/>
    </source>
</evidence>
<feature type="coiled-coil region" evidence="17">
    <location>
        <begin position="61"/>
        <end position="88"/>
    </location>
</feature>
<dbReference type="InterPro" id="IPR011335">
    <property type="entry name" value="Restrct_endonuc-II-like"/>
</dbReference>
<evidence type="ECO:0000256" key="3">
    <source>
        <dbReference type="ARBA" id="ARBA00022741"/>
    </source>
</evidence>
<evidence type="ECO:0000256" key="10">
    <source>
        <dbReference type="ARBA" id="ARBA00023125"/>
    </source>
</evidence>
<keyword evidence="17" id="KW-0175">Coiled coil</keyword>
<protein>
    <recommendedName>
        <fullName evidence="15">RecBCD enzyme subunit RecB</fullName>
        <ecNumber evidence="15">3.1.11.5</ecNumber>
        <ecNumber evidence="15">5.6.2.4</ecNumber>
    </recommendedName>
    <alternativeName>
        <fullName evidence="15">DNA 3'-5' helicase subunit RecB</fullName>
    </alternativeName>
    <alternativeName>
        <fullName evidence="15">Exonuclease V subunit RecB</fullName>
        <shortName evidence="15">ExoV subunit RecB</shortName>
    </alternativeName>
    <alternativeName>
        <fullName evidence="15">Helicase/nuclease RecBCD subunit RecB</fullName>
    </alternativeName>
</protein>
<comment type="domain">
    <text evidence="15">The C-terminal domain has nuclease activity and interacts with RecD. It interacts with RecA, facilitating its loading onto ssDNA.</text>
</comment>
<dbReference type="PROSITE" id="PS51198">
    <property type="entry name" value="UVRD_HELICASE_ATP_BIND"/>
    <property type="match status" value="1"/>
</dbReference>
<sequence>MSLFDAANVELKGVNLIEASAGTGKTFTLAELYCRLITEQQLEVKNILVVTYTRAATEELRGRLRKRLVEERQKLSQLDEANDKVIKRLKLAIQSFDEAAIFTIHGFCQRALQDFAFESGHAFDVEMVTDEQEIKQAVVDDFWRRHVSAADANFARFLLAQKQTPETLLKAVGNLPGKPYLTYLPLPEVDIEKAQSQAEADFVSLKQCWLNYQADIIAVVTDNSLLAANKYRSDWVANWLLMLENLLQQETLPQQVFEQLDRFTRERLEPAVKKGNTLPDHPFWSHAERFLQSHQQLNQCRDIALQQLRMQLADYLRQELPKRKQKLKLQAFDDLLLNLQQALHSEQGDVLVAQIRQQFQAALIDEFQDTDPIQYDCFRTVFADSGSPVFFVGDPKQAIYSFRGADIFTYLDAKQASQREFNLDTNWRSHPLLVGAVNTLFERVEKPFIYDDIPFYPVKAARPDTPALTLSEQALPPLEFVWVEGDGDKAINKGDMLKTAANSTASQIADLMQQSSQGEVTLTDKEGDSRALNGGDIAVLVRSHSQATAIQQALRQRGINSVQQSRDNVFKSKQAVMLEQVLLAVAKPGNNSLIATALATPIFAKTALDIYQLQQDDSLWLEQTDLFQSLHDSWQQDGFIVMFRRLMEQLDIQRRILQQPDGERQLTNLMHLAELAQAYASRRNSTIEAILTWLAGQRQASSAAQDMAQIRLESDEQLVKVITIHTSKGLEYPVVFCPFLWHQGKPKQKPELMFFHRDETNQACVAFGEPGFSEAEPIAEAESRAEDLRLLYVALTRARERCVIIWGAAKNCEDTAMFGLLHRDLDTASPAQMHTDLTELSAEHPQFIRLQTVTEDVENTPVKPATEVALSAREFKGKILPPWQISSFSGLTRGHHVEQPDYDADSVLSEWQTPVETRHDRFGFPKGANAGTCLHSLFEHWDFQTTGDEWQQLIQKTLSQYGIDTDWTDVVEHWLPSVVSTPLSTESALTLNCISQDKRLDEMAFYFPVSQLTAQKLKTTLNGFVTEMPVLKTVLNQLSFNDVTGFMKGFIDLVFEFEGRFYIADYKSNWLGDKAEDYDKVALDEAMVTHGYPLQYLIYSLALHRYLKIRLPDYDPEQHFGGVYYLFIRGMQAAWGQAGVYFDKPSAALLDALESCMQQESGDD</sequence>
<dbReference type="GO" id="GO:0009338">
    <property type="term" value="C:exodeoxyribonuclease V complex"/>
    <property type="evidence" value="ECO:0007669"/>
    <property type="project" value="TreeGrafter"/>
</dbReference>
<feature type="domain" description="UvrD-like helicase ATP-binding" evidence="18">
    <location>
        <begin position="1"/>
        <end position="430"/>
    </location>
</feature>
<comment type="subunit">
    <text evidence="15">Heterotrimer of RecB, RecC and RecD. All subunits contribute to DNA-binding. Interacts with RecA.</text>
</comment>
<dbReference type="RefSeq" id="WP_036312741.1">
    <property type="nucleotide sequence ID" value="NZ_JRQD01000002.1"/>
</dbReference>
<dbReference type="PROSITE" id="PS51217">
    <property type="entry name" value="UVRD_HELICASE_CTER"/>
    <property type="match status" value="1"/>
</dbReference>
<name>A0A0A0BK28_9GAMM</name>
<evidence type="ECO:0000256" key="2">
    <source>
        <dbReference type="ARBA" id="ARBA00022723"/>
    </source>
</evidence>
<evidence type="ECO:0000256" key="7">
    <source>
        <dbReference type="ARBA" id="ARBA00022839"/>
    </source>
</evidence>
<gene>
    <name evidence="15" type="primary">recB</name>
    <name evidence="20" type="ORF">LP43_1070</name>
</gene>
<dbReference type="Gene3D" id="1.10.486.10">
    <property type="entry name" value="PCRA, domain 4"/>
    <property type="match status" value="1"/>
</dbReference>
<dbReference type="SUPFAM" id="SSF52980">
    <property type="entry name" value="Restriction endonuclease-like"/>
    <property type="match status" value="1"/>
</dbReference>
<feature type="active site" description="For nuclease activity" evidence="15">
    <location>
        <position position="1065"/>
    </location>
</feature>
<dbReference type="SUPFAM" id="SSF52540">
    <property type="entry name" value="P-loop containing nucleoside triphosphate hydrolases"/>
    <property type="match status" value="1"/>
</dbReference>
<keyword evidence="2 15" id="KW-0479">Metal-binding</keyword>
<dbReference type="NCBIfam" id="TIGR00609">
    <property type="entry name" value="recB"/>
    <property type="match status" value="1"/>
</dbReference>
<dbReference type="InterPro" id="IPR014017">
    <property type="entry name" value="DNA_helicase_UvrD-like_C"/>
</dbReference>
<dbReference type="InterPro" id="IPR004586">
    <property type="entry name" value="RecB"/>
</dbReference>
<dbReference type="Gene3D" id="1.10.3170.10">
    <property type="entry name" value="Recbcd, chain B, domain 2"/>
    <property type="match status" value="1"/>
</dbReference>
<feature type="domain" description="UvrD-like helicase C-terminal" evidence="19">
    <location>
        <begin position="458"/>
        <end position="729"/>
    </location>
</feature>
<evidence type="ECO:0000256" key="15">
    <source>
        <dbReference type="HAMAP-Rule" id="MF_01485"/>
    </source>
</evidence>
<dbReference type="InterPro" id="IPR014016">
    <property type="entry name" value="UvrD-like_ATP-bd"/>
</dbReference>
<feature type="binding site" evidence="16">
    <location>
        <begin position="19"/>
        <end position="26"/>
    </location>
    <ligand>
        <name>ATP</name>
        <dbReference type="ChEBI" id="CHEBI:30616"/>
    </ligand>
</feature>
<evidence type="ECO:0000256" key="16">
    <source>
        <dbReference type="PROSITE-ProRule" id="PRU00560"/>
    </source>
</evidence>
<keyword evidence="5 15" id="KW-0378">Hydrolase</keyword>
<dbReference type="AlphaFoldDB" id="A0A0A0BK28"/>
<evidence type="ECO:0000256" key="17">
    <source>
        <dbReference type="SAM" id="Coils"/>
    </source>
</evidence>
<feature type="binding site" evidence="15">
    <location>
        <position position="935"/>
    </location>
    <ligand>
        <name>Mg(2+)</name>
        <dbReference type="ChEBI" id="CHEBI:18420"/>
    </ligand>
</feature>
<evidence type="ECO:0000259" key="19">
    <source>
        <dbReference type="PROSITE" id="PS51217"/>
    </source>
</evidence>
<evidence type="ECO:0000256" key="11">
    <source>
        <dbReference type="ARBA" id="ARBA00023204"/>
    </source>
</evidence>
<dbReference type="EMBL" id="JRQD01000002">
    <property type="protein sequence ID" value="KGM07459.1"/>
    <property type="molecule type" value="Genomic_DNA"/>
</dbReference>
<dbReference type="Gene3D" id="3.90.320.10">
    <property type="match status" value="1"/>
</dbReference>
<dbReference type="PANTHER" id="PTHR11070">
    <property type="entry name" value="UVRD / RECB / PCRA DNA HELICASE FAMILY MEMBER"/>
    <property type="match status" value="1"/>
</dbReference>
<comment type="miscellaneous">
    <text evidence="15">In the RecBCD complex, RecB has a slow 3'-5' helicase, an exonuclease activity and loads RecA onto ssDNA, RecD has a fast 5'-3' helicase activity, while RecC stimulates the ATPase and processivity of the RecB helicase and contributes to recognition of the Chi site.</text>
</comment>
<feature type="region of interest" description="Nuclease activity, interacts with RecD and RecA" evidence="15">
    <location>
        <begin position="882"/>
        <end position="1164"/>
    </location>
</feature>
<dbReference type="InterPro" id="IPR027417">
    <property type="entry name" value="P-loop_NTPase"/>
</dbReference>
<evidence type="ECO:0000256" key="14">
    <source>
        <dbReference type="ARBA" id="ARBA00048988"/>
    </source>
</evidence>
<dbReference type="GO" id="GO:0000724">
    <property type="term" value="P:double-strand break repair via homologous recombination"/>
    <property type="evidence" value="ECO:0007669"/>
    <property type="project" value="UniProtKB-UniRule"/>
</dbReference>
<dbReference type="InterPro" id="IPR000212">
    <property type="entry name" value="DNA_helicase_UvrD/REP"/>
</dbReference>
<dbReference type="STRING" id="392484.LP43_1070"/>
<feature type="binding site" evidence="15">
    <location>
        <position position="1052"/>
    </location>
    <ligand>
        <name>Mg(2+)</name>
        <dbReference type="ChEBI" id="CHEBI:18420"/>
    </ligand>
</feature>
<dbReference type="EC" id="3.1.11.5" evidence="15"/>
<dbReference type="Proteomes" id="UP000029999">
    <property type="component" value="Unassembled WGS sequence"/>
</dbReference>
<comment type="similarity">
    <text evidence="15">Belongs to the helicase family. UvrD subfamily.</text>
</comment>
<dbReference type="Pfam" id="PF13361">
    <property type="entry name" value="UvrD_C"/>
    <property type="match status" value="1"/>
</dbReference>
<dbReference type="GO" id="GO:0043138">
    <property type="term" value="F:3'-5' DNA helicase activity"/>
    <property type="evidence" value="ECO:0007669"/>
    <property type="project" value="UniProtKB-UniRule"/>
</dbReference>
<comment type="catalytic activity">
    <reaction evidence="14 15">
        <text>ATP + H2O = ADP + phosphate + H(+)</text>
        <dbReference type="Rhea" id="RHEA:13065"/>
        <dbReference type="ChEBI" id="CHEBI:15377"/>
        <dbReference type="ChEBI" id="CHEBI:15378"/>
        <dbReference type="ChEBI" id="CHEBI:30616"/>
        <dbReference type="ChEBI" id="CHEBI:43474"/>
        <dbReference type="ChEBI" id="CHEBI:456216"/>
        <dbReference type="EC" id="5.6.2.4"/>
    </reaction>
</comment>
<dbReference type="GO" id="GO:0005524">
    <property type="term" value="F:ATP binding"/>
    <property type="evidence" value="ECO:0007669"/>
    <property type="project" value="UniProtKB-UniRule"/>
</dbReference>
<keyword evidence="1 15" id="KW-0540">Nuclease</keyword>
<dbReference type="GO" id="GO:0016887">
    <property type="term" value="F:ATP hydrolysis activity"/>
    <property type="evidence" value="ECO:0007669"/>
    <property type="project" value="RHEA"/>
</dbReference>
<evidence type="ECO:0000256" key="5">
    <source>
        <dbReference type="ARBA" id="ARBA00022801"/>
    </source>
</evidence>
<dbReference type="GO" id="GO:0005829">
    <property type="term" value="C:cytosol"/>
    <property type="evidence" value="ECO:0007669"/>
    <property type="project" value="TreeGrafter"/>
</dbReference>
<evidence type="ECO:0000256" key="6">
    <source>
        <dbReference type="ARBA" id="ARBA00022806"/>
    </source>
</evidence>
<keyword evidence="12 15" id="KW-0413">Isomerase</keyword>
<keyword evidence="6 15" id="KW-0347">Helicase</keyword>
<comment type="domain">
    <text evidence="15">The N-terminal DNA-binding domain is a ssDNA-dependent ATPase and has ATP-dependent 3'-5' helicase function. This domain interacts with RecC.</text>
</comment>
<dbReference type="GO" id="GO:0003677">
    <property type="term" value="F:DNA binding"/>
    <property type="evidence" value="ECO:0007669"/>
    <property type="project" value="UniProtKB-UniRule"/>
</dbReference>
<evidence type="ECO:0000256" key="9">
    <source>
        <dbReference type="ARBA" id="ARBA00022842"/>
    </source>
</evidence>